<protein>
    <submittedName>
        <fullName evidence="1">Uncharacterized protein</fullName>
    </submittedName>
</protein>
<evidence type="ECO:0000313" key="1">
    <source>
        <dbReference type="EMBL" id="JAD62288.1"/>
    </source>
</evidence>
<reference evidence="1" key="2">
    <citation type="journal article" date="2015" name="Data Brief">
        <title>Shoot transcriptome of the giant reed, Arundo donax.</title>
        <authorList>
            <person name="Barrero R.A."/>
            <person name="Guerrero F.D."/>
            <person name="Moolhuijzen P."/>
            <person name="Goolsby J.A."/>
            <person name="Tidwell J."/>
            <person name="Bellgard S.E."/>
            <person name="Bellgard M.I."/>
        </authorList>
    </citation>
    <scope>NUCLEOTIDE SEQUENCE</scope>
    <source>
        <tissue evidence="1">Shoot tissue taken approximately 20 cm above the soil surface</tissue>
    </source>
</reference>
<organism evidence="1">
    <name type="scientific">Arundo donax</name>
    <name type="common">Giant reed</name>
    <name type="synonym">Donax arundinaceus</name>
    <dbReference type="NCBI Taxonomy" id="35708"/>
    <lineage>
        <taxon>Eukaryota</taxon>
        <taxon>Viridiplantae</taxon>
        <taxon>Streptophyta</taxon>
        <taxon>Embryophyta</taxon>
        <taxon>Tracheophyta</taxon>
        <taxon>Spermatophyta</taxon>
        <taxon>Magnoliopsida</taxon>
        <taxon>Liliopsida</taxon>
        <taxon>Poales</taxon>
        <taxon>Poaceae</taxon>
        <taxon>PACMAD clade</taxon>
        <taxon>Arundinoideae</taxon>
        <taxon>Arundineae</taxon>
        <taxon>Arundo</taxon>
    </lineage>
</organism>
<dbReference type="AlphaFoldDB" id="A0A0A9BJF9"/>
<dbReference type="EMBL" id="GBRH01235607">
    <property type="protein sequence ID" value="JAD62288.1"/>
    <property type="molecule type" value="Transcribed_RNA"/>
</dbReference>
<proteinExistence type="predicted"/>
<reference evidence="1" key="1">
    <citation type="submission" date="2014-09" db="EMBL/GenBank/DDBJ databases">
        <authorList>
            <person name="Magalhaes I.L.F."/>
            <person name="Oliveira U."/>
            <person name="Santos F.R."/>
            <person name="Vidigal T.H.D.A."/>
            <person name="Brescovit A.D."/>
            <person name="Santos A.J."/>
        </authorList>
    </citation>
    <scope>NUCLEOTIDE SEQUENCE</scope>
    <source>
        <tissue evidence="1">Shoot tissue taken approximately 20 cm above the soil surface</tissue>
    </source>
</reference>
<accession>A0A0A9BJF9</accession>
<name>A0A0A9BJF9_ARUDO</name>
<sequence>MWQQTCSSKQKIVLVTRRFFCGESWNFITNLPYMSRNVSRMIHSSLRH</sequence>